<evidence type="ECO:0000313" key="4">
    <source>
        <dbReference type="EMBL" id="TQV74660.1"/>
    </source>
</evidence>
<dbReference type="EMBL" id="VIKR01000002">
    <property type="protein sequence ID" value="TQV74660.1"/>
    <property type="molecule type" value="Genomic_DNA"/>
</dbReference>
<evidence type="ECO:0000256" key="2">
    <source>
        <dbReference type="PROSITE-ProRule" id="PRU00703"/>
    </source>
</evidence>
<dbReference type="SMART" id="SM00116">
    <property type="entry name" value="CBS"/>
    <property type="match status" value="2"/>
</dbReference>
<dbReference type="InterPro" id="IPR046342">
    <property type="entry name" value="CBS_dom_sf"/>
</dbReference>
<dbReference type="RefSeq" id="WP_142941274.1">
    <property type="nucleotide sequence ID" value="NZ_VIKR01000002.1"/>
</dbReference>
<sequence>MLNSVTVKDYMTSAMITMKPEVDIVEAAQTLLEYRLSGAPVVDEHNRVIGFLSEKDCLHTVLSAVYNKDYGDLVSDRMTKGIKSVHPSENITDVAERFLKDGVRMYPVVEKEVLVGMISRQSVLNAFVRIAANSPGQ</sequence>
<dbReference type="Proteomes" id="UP000317839">
    <property type="component" value="Unassembled WGS sequence"/>
</dbReference>
<feature type="domain" description="CBS" evidence="3">
    <location>
        <begin position="11"/>
        <end position="70"/>
    </location>
</feature>
<proteinExistence type="predicted"/>
<dbReference type="SUPFAM" id="SSF54631">
    <property type="entry name" value="CBS-domain pair"/>
    <property type="match status" value="1"/>
</dbReference>
<keyword evidence="1 2" id="KW-0129">CBS domain</keyword>
<dbReference type="AlphaFoldDB" id="A0A545TBR5"/>
<dbReference type="InterPro" id="IPR051257">
    <property type="entry name" value="Diverse_CBS-Domain"/>
</dbReference>
<evidence type="ECO:0000313" key="5">
    <source>
        <dbReference type="Proteomes" id="UP000317839"/>
    </source>
</evidence>
<dbReference type="PROSITE" id="PS51371">
    <property type="entry name" value="CBS"/>
    <property type="match status" value="2"/>
</dbReference>
<reference evidence="4 5" key="1">
    <citation type="submission" date="2019-06" db="EMBL/GenBank/DDBJ databases">
        <title>Draft genome of Aliikangiella marina GYP-15.</title>
        <authorList>
            <person name="Wang G."/>
        </authorList>
    </citation>
    <scope>NUCLEOTIDE SEQUENCE [LARGE SCALE GENOMIC DNA]</scope>
    <source>
        <strain evidence="4 5">GYP-15</strain>
    </source>
</reference>
<keyword evidence="5" id="KW-1185">Reference proteome</keyword>
<dbReference type="InterPro" id="IPR000644">
    <property type="entry name" value="CBS_dom"/>
</dbReference>
<dbReference type="InterPro" id="IPR044729">
    <property type="entry name" value="CBS_bac"/>
</dbReference>
<dbReference type="PANTHER" id="PTHR43080:SF26">
    <property type="entry name" value="REGULATORY PROTEIN"/>
    <property type="match status" value="1"/>
</dbReference>
<dbReference type="OrthoDB" id="9790355at2"/>
<evidence type="ECO:0000256" key="1">
    <source>
        <dbReference type="ARBA" id="ARBA00023122"/>
    </source>
</evidence>
<evidence type="ECO:0000259" key="3">
    <source>
        <dbReference type="PROSITE" id="PS51371"/>
    </source>
</evidence>
<gene>
    <name evidence="4" type="ORF">FLL45_06780</name>
</gene>
<dbReference type="Pfam" id="PF00571">
    <property type="entry name" value="CBS"/>
    <property type="match status" value="2"/>
</dbReference>
<comment type="caution">
    <text evidence="4">The sequence shown here is derived from an EMBL/GenBank/DDBJ whole genome shotgun (WGS) entry which is preliminary data.</text>
</comment>
<dbReference type="Gene3D" id="3.10.580.10">
    <property type="entry name" value="CBS-domain"/>
    <property type="match status" value="1"/>
</dbReference>
<feature type="domain" description="CBS" evidence="3">
    <location>
        <begin position="78"/>
        <end position="133"/>
    </location>
</feature>
<dbReference type="CDD" id="cd04629">
    <property type="entry name" value="CBS_pair_bac"/>
    <property type="match status" value="1"/>
</dbReference>
<protein>
    <submittedName>
        <fullName evidence="4">CBS domain-containing protein</fullName>
    </submittedName>
</protein>
<organism evidence="4 5">
    <name type="scientific">Aliikangiella marina</name>
    <dbReference type="NCBI Taxonomy" id="1712262"/>
    <lineage>
        <taxon>Bacteria</taxon>
        <taxon>Pseudomonadati</taxon>
        <taxon>Pseudomonadota</taxon>
        <taxon>Gammaproteobacteria</taxon>
        <taxon>Oceanospirillales</taxon>
        <taxon>Pleioneaceae</taxon>
        <taxon>Aliikangiella</taxon>
    </lineage>
</organism>
<name>A0A545TBR5_9GAMM</name>
<dbReference type="PANTHER" id="PTHR43080">
    <property type="entry name" value="CBS DOMAIN-CONTAINING PROTEIN CBSX3, MITOCHONDRIAL"/>
    <property type="match status" value="1"/>
</dbReference>
<accession>A0A545TBR5</accession>